<name>A0A8S1KU23_PARPR</name>
<organism evidence="2 3">
    <name type="scientific">Paramecium primaurelia</name>
    <dbReference type="NCBI Taxonomy" id="5886"/>
    <lineage>
        <taxon>Eukaryota</taxon>
        <taxon>Sar</taxon>
        <taxon>Alveolata</taxon>
        <taxon>Ciliophora</taxon>
        <taxon>Intramacronucleata</taxon>
        <taxon>Oligohymenophorea</taxon>
        <taxon>Peniculida</taxon>
        <taxon>Parameciidae</taxon>
        <taxon>Paramecium</taxon>
    </lineage>
</organism>
<dbReference type="AlphaFoldDB" id="A0A8S1KU23"/>
<dbReference type="EMBL" id="CAJJDM010000027">
    <property type="protein sequence ID" value="CAD8058909.1"/>
    <property type="molecule type" value="Genomic_DNA"/>
</dbReference>
<evidence type="ECO:0000313" key="2">
    <source>
        <dbReference type="EMBL" id="CAD8058909.1"/>
    </source>
</evidence>
<dbReference type="Proteomes" id="UP000688137">
    <property type="component" value="Unassembled WGS sequence"/>
</dbReference>
<protein>
    <recommendedName>
        <fullName evidence="1">Insertion element IS150 protein InsJ-like helix-turn-helix domain-containing protein</fullName>
    </recommendedName>
</protein>
<keyword evidence="3" id="KW-1185">Reference proteome</keyword>
<dbReference type="InterPro" id="IPR055247">
    <property type="entry name" value="InsJ-like_HTH"/>
</dbReference>
<proteinExistence type="predicted"/>
<reference evidence="2" key="1">
    <citation type="submission" date="2021-01" db="EMBL/GenBank/DDBJ databases">
        <authorList>
            <consortium name="Genoscope - CEA"/>
            <person name="William W."/>
        </authorList>
    </citation>
    <scope>NUCLEOTIDE SEQUENCE</scope>
</reference>
<evidence type="ECO:0000259" key="1">
    <source>
        <dbReference type="Pfam" id="PF13518"/>
    </source>
</evidence>
<feature type="domain" description="Insertion element IS150 protein InsJ-like helix-turn-helix" evidence="1">
    <location>
        <begin position="11"/>
        <end position="61"/>
    </location>
</feature>
<gene>
    <name evidence="2" type="ORF">PPRIM_AZ9-3.1.T0280089</name>
</gene>
<dbReference type="Pfam" id="PF13518">
    <property type="entry name" value="HTH_28"/>
    <property type="match status" value="1"/>
</dbReference>
<accession>A0A8S1KU23</accession>
<comment type="caution">
    <text evidence="2">The sequence shown here is derived from an EMBL/GenBank/DDBJ whole genome shotgun (WGS) entry which is preliminary data.</text>
</comment>
<sequence length="139" mass="16694">MKYAKISVDTRKAFIEKVKQGACTIKQAAKQFGIKFSTGKAILSLYKHEGRVGKKERRNRRFKKQIEERENQTSKCLKDEPPVEAKQVQEVQNCQNNQSYFNYTQPQYYNYQQWYQTQAWLQYMNGLSQMNCYNYRNIY</sequence>
<dbReference type="OMA" id="CYNYRNI"/>
<evidence type="ECO:0000313" key="3">
    <source>
        <dbReference type="Proteomes" id="UP000688137"/>
    </source>
</evidence>